<dbReference type="Gene3D" id="2.60.120.590">
    <property type="entry name" value="Alpha-ketoglutarate-dependent dioxygenase AlkB-like"/>
    <property type="match status" value="1"/>
</dbReference>
<organism evidence="2 3">
    <name type="scientific">Symbiochloris irregularis</name>
    <dbReference type="NCBI Taxonomy" id="706552"/>
    <lineage>
        <taxon>Eukaryota</taxon>
        <taxon>Viridiplantae</taxon>
        <taxon>Chlorophyta</taxon>
        <taxon>core chlorophytes</taxon>
        <taxon>Trebouxiophyceae</taxon>
        <taxon>Trebouxiales</taxon>
        <taxon>Trebouxiaceae</taxon>
        <taxon>Symbiochloris</taxon>
    </lineage>
</organism>
<keyword evidence="3" id="KW-1185">Reference proteome</keyword>
<evidence type="ECO:0000256" key="1">
    <source>
        <dbReference type="ARBA" id="ARBA00007879"/>
    </source>
</evidence>
<comment type="similarity">
    <text evidence="1">Belongs to the alkB family.</text>
</comment>
<dbReference type="GO" id="GO:0016491">
    <property type="term" value="F:oxidoreductase activity"/>
    <property type="evidence" value="ECO:0007669"/>
    <property type="project" value="TreeGrafter"/>
</dbReference>
<comment type="caution">
    <text evidence="2">The sequence shown here is derived from an EMBL/GenBank/DDBJ whole genome shotgun (WGS) entry which is preliminary data.</text>
</comment>
<dbReference type="GO" id="GO:0032451">
    <property type="term" value="F:demethylase activity"/>
    <property type="evidence" value="ECO:0007669"/>
    <property type="project" value="TreeGrafter"/>
</dbReference>
<dbReference type="GO" id="GO:0070988">
    <property type="term" value="P:demethylation"/>
    <property type="evidence" value="ECO:0007669"/>
    <property type="project" value="InterPro"/>
</dbReference>
<reference evidence="2 3" key="1">
    <citation type="journal article" date="2024" name="Nat. Commun.">
        <title>Phylogenomics reveals the evolutionary origins of lichenization in chlorophyte algae.</title>
        <authorList>
            <person name="Puginier C."/>
            <person name="Libourel C."/>
            <person name="Otte J."/>
            <person name="Skaloud P."/>
            <person name="Haon M."/>
            <person name="Grisel S."/>
            <person name="Petersen M."/>
            <person name="Berrin J.G."/>
            <person name="Delaux P.M."/>
            <person name="Dal Grande F."/>
            <person name="Keller J."/>
        </authorList>
    </citation>
    <scope>NUCLEOTIDE SEQUENCE [LARGE SCALE GENOMIC DNA]</scope>
    <source>
        <strain evidence="2 3">SAG 2036</strain>
    </source>
</reference>
<protein>
    <recommendedName>
        <fullName evidence="4">Alpha-ketoglutarate-dependent dioxygenase AlkB-like domain-containing protein</fullName>
    </recommendedName>
</protein>
<gene>
    <name evidence="2" type="ORF">WJX73_008559</name>
</gene>
<evidence type="ECO:0000313" key="3">
    <source>
        <dbReference type="Proteomes" id="UP001465755"/>
    </source>
</evidence>
<evidence type="ECO:0008006" key="4">
    <source>
        <dbReference type="Google" id="ProtNLM"/>
    </source>
</evidence>
<dbReference type="Proteomes" id="UP001465755">
    <property type="component" value="Unassembled WGS sequence"/>
</dbReference>
<dbReference type="EMBL" id="JALJOQ010000088">
    <property type="protein sequence ID" value="KAK9799745.1"/>
    <property type="molecule type" value="Genomic_DNA"/>
</dbReference>
<dbReference type="PANTHER" id="PTHR12463">
    <property type="entry name" value="OXYGENASE-RELATED"/>
    <property type="match status" value="1"/>
</dbReference>
<name>A0AAW1NVY8_9CHLO</name>
<dbReference type="SUPFAM" id="SSF51197">
    <property type="entry name" value="Clavaminate synthase-like"/>
    <property type="match status" value="1"/>
</dbReference>
<dbReference type="InterPro" id="IPR037151">
    <property type="entry name" value="AlkB-like_sf"/>
</dbReference>
<accession>A0AAW1NVY8</accession>
<evidence type="ECO:0000313" key="2">
    <source>
        <dbReference type="EMBL" id="KAK9799745.1"/>
    </source>
</evidence>
<sequence length="201" mass="22630">MIGSILDRLPGTAHLTLPGHFLFEEFITEPEEAQVVDLVDRLPPAWHNSNFNGPHRGKAWGVQMDLKRGKVLPAAHELPPLLQTLTERMRARIPVLRKFDPTEANAIDYVKAEGHVLRAHVDNRALSTGEIVTLSLQGRAVMTFKAGKEEVRVPLPRRALQVLTGNASLRNFKAKQKLDQARERVFKEEESAMRLRHASQS</sequence>
<proteinExistence type="inferred from homology"/>
<dbReference type="PANTHER" id="PTHR12463:SF1">
    <property type="entry name" value="2-OXOGLUTARATE AND FE-DEPENDENT OXYGENASE FAMILY PROTEIN"/>
    <property type="match status" value="1"/>
</dbReference>
<dbReference type="InterPro" id="IPR032857">
    <property type="entry name" value="ALKBH4"/>
</dbReference>
<dbReference type="AlphaFoldDB" id="A0AAW1NVY8"/>